<dbReference type="Proteomes" id="UP001500604">
    <property type="component" value="Unassembled WGS sequence"/>
</dbReference>
<reference evidence="2" key="1">
    <citation type="journal article" date="2019" name="Int. J. Syst. Evol. Microbiol.">
        <title>The Global Catalogue of Microorganisms (GCM) 10K type strain sequencing project: providing services to taxonomists for standard genome sequencing and annotation.</title>
        <authorList>
            <consortium name="The Broad Institute Genomics Platform"/>
            <consortium name="The Broad Institute Genome Sequencing Center for Infectious Disease"/>
            <person name="Wu L."/>
            <person name="Ma J."/>
        </authorList>
    </citation>
    <scope>NUCLEOTIDE SEQUENCE [LARGE SCALE GENOMIC DNA]</scope>
    <source>
        <strain evidence="2">JCM 17805</strain>
    </source>
</reference>
<dbReference type="RefSeq" id="WP_345199155.1">
    <property type="nucleotide sequence ID" value="NZ_BAABFL010000477.1"/>
</dbReference>
<proteinExistence type="predicted"/>
<dbReference type="EMBL" id="BAABFL010000477">
    <property type="protein sequence ID" value="GAA4652562.1"/>
    <property type="molecule type" value="Genomic_DNA"/>
</dbReference>
<dbReference type="Gene3D" id="3.30.450.20">
    <property type="entry name" value="PAS domain"/>
    <property type="match status" value="1"/>
</dbReference>
<name>A0ABP8VC56_9GAMM</name>
<dbReference type="InterPro" id="IPR035965">
    <property type="entry name" value="PAS-like_dom_sf"/>
</dbReference>
<evidence type="ECO:0000313" key="1">
    <source>
        <dbReference type="EMBL" id="GAA4652562.1"/>
    </source>
</evidence>
<protein>
    <submittedName>
        <fullName evidence="1">Uncharacterized protein</fullName>
    </submittedName>
</protein>
<evidence type="ECO:0000313" key="2">
    <source>
        <dbReference type="Proteomes" id="UP001500604"/>
    </source>
</evidence>
<accession>A0ABP8VC56</accession>
<gene>
    <name evidence="1" type="ORF">GCM10023116_48460</name>
</gene>
<comment type="caution">
    <text evidence="1">The sequence shown here is derived from an EMBL/GenBank/DDBJ whole genome shotgun (WGS) entry which is preliminary data.</text>
</comment>
<dbReference type="SUPFAM" id="SSF46894">
    <property type="entry name" value="C-terminal effector domain of the bipartite response regulators"/>
    <property type="match status" value="1"/>
</dbReference>
<dbReference type="SUPFAM" id="SSF55785">
    <property type="entry name" value="PYP-like sensor domain (PAS domain)"/>
    <property type="match status" value="1"/>
</dbReference>
<sequence length="205" mass="22989">MKNNTGSPIFTFRKDRNGRYTEISSDLAIAAGYDSPKQAIGKSDYDFYLTDHADICNKTDGETRDSLSGSLTSRELVRTIGGWVEVVVRKRLDREGGIVGEVEVQDSLVGTHLVNIQPARGLFVEQINDYLSFRELKLIGHTFIGTPQACIAEHFQTSIRTLNKRMGTIKKKFRVNYTHELLSACHRYALSDLAVMVVVYDIRAG</sequence>
<dbReference type="InterPro" id="IPR016032">
    <property type="entry name" value="Sig_transdc_resp-reg_C-effctor"/>
</dbReference>
<keyword evidence="2" id="KW-1185">Reference proteome</keyword>
<organism evidence="1 2">
    <name type="scientific">Kistimonas scapharcae</name>
    <dbReference type="NCBI Taxonomy" id="1036133"/>
    <lineage>
        <taxon>Bacteria</taxon>
        <taxon>Pseudomonadati</taxon>
        <taxon>Pseudomonadota</taxon>
        <taxon>Gammaproteobacteria</taxon>
        <taxon>Oceanospirillales</taxon>
        <taxon>Endozoicomonadaceae</taxon>
        <taxon>Kistimonas</taxon>
    </lineage>
</organism>